<dbReference type="GO" id="GO:0006353">
    <property type="term" value="P:DNA-templated transcription termination"/>
    <property type="evidence" value="ECO:0007669"/>
    <property type="project" value="UniProtKB-KW"/>
</dbReference>
<comment type="caution">
    <text evidence="7">The sequence shown here is derived from an EMBL/GenBank/DDBJ whole genome shotgun (WGS) entry which is preliminary data.</text>
</comment>
<evidence type="ECO:0000259" key="6">
    <source>
        <dbReference type="SMART" id="SM00316"/>
    </source>
</evidence>
<gene>
    <name evidence="7" type="ORF">MALL_0468</name>
</gene>
<dbReference type="OrthoDB" id="9807233at2"/>
<dbReference type="Pfam" id="PF13184">
    <property type="entry name" value="KH_NusA_1st"/>
    <property type="match status" value="1"/>
</dbReference>
<dbReference type="Pfam" id="PF08529">
    <property type="entry name" value="NusA_N"/>
    <property type="match status" value="1"/>
</dbReference>
<proteinExistence type="predicted"/>
<feature type="domain" description="S1 motif" evidence="6">
    <location>
        <begin position="155"/>
        <end position="223"/>
    </location>
</feature>
<dbReference type="PANTHER" id="PTHR22648">
    <property type="entry name" value="TRANSCRIPTION TERMINATION FACTOR NUSA"/>
    <property type="match status" value="1"/>
</dbReference>
<evidence type="ECO:0000256" key="5">
    <source>
        <dbReference type="ARBA" id="ARBA00023163"/>
    </source>
</evidence>
<dbReference type="InterPro" id="IPR015946">
    <property type="entry name" value="KH_dom-like_a/b"/>
</dbReference>
<dbReference type="InterPro" id="IPR036555">
    <property type="entry name" value="NusA_N_sf"/>
</dbReference>
<evidence type="ECO:0000256" key="2">
    <source>
        <dbReference type="ARBA" id="ARBA00022490"/>
    </source>
</evidence>
<dbReference type="GO" id="GO:0031564">
    <property type="term" value="P:transcription antitermination"/>
    <property type="evidence" value="ECO:0007669"/>
    <property type="project" value="InterPro"/>
</dbReference>
<evidence type="ECO:0000256" key="1">
    <source>
        <dbReference type="ARBA" id="ARBA00022472"/>
    </source>
</evidence>
<dbReference type="SMART" id="SM00316">
    <property type="entry name" value="S1"/>
    <property type="match status" value="1"/>
</dbReference>
<dbReference type="InterPro" id="IPR013735">
    <property type="entry name" value="TF_NusA_N"/>
</dbReference>
<dbReference type="InterPro" id="IPR025249">
    <property type="entry name" value="TF_NusA_KH_1st"/>
</dbReference>
<organism evidence="7 8">
    <name type="scientific">Mycoplasmopsis alligatoris A21JP2</name>
    <dbReference type="NCBI Taxonomy" id="747682"/>
    <lineage>
        <taxon>Bacteria</taxon>
        <taxon>Bacillati</taxon>
        <taxon>Mycoplasmatota</taxon>
        <taxon>Mycoplasmoidales</taxon>
        <taxon>Metamycoplasmataceae</taxon>
        <taxon>Mycoplasmopsis</taxon>
    </lineage>
</organism>
<dbReference type="GO" id="GO:0005829">
    <property type="term" value="C:cytosol"/>
    <property type="evidence" value="ECO:0007669"/>
    <property type="project" value="TreeGrafter"/>
</dbReference>
<dbReference type="PANTHER" id="PTHR22648:SF0">
    <property type="entry name" value="TRANSCRIPTION TERMINATION_ANTITERMINATION PROTEIN NUSA"/>
    <property type="match status" value="1"/>
</dbReference>
<evidence type="ECO:0000256" key="4">
    <source>
        <dbReference type="ARBA" id="ARBA00023015"/>
    </source>
</evidence>
<dbReference type="GO" id="GO:0003700">
    <property type="term" value="F:DNA-binding transcription factor activity"/>
    <property type="evidence" value="ECO:0007669"/>
    <property type="project" value="InterPro"/>
</dbReference>
<dbReference type="InterPro" id="IPR009019">
    <property type="entry name" value="KH_sf_prok-type"/>
</dbReference>
<keyword evidence="2" id="KW-0963">Cytoplasm</keyword>
<dbReference type="RefSeq" id="WP_005683794.1">
    <property type="nucleotide sequence ID" value="NZ_ADNC01000027.1"/>
</dbReference>
<dbReference type="Proteomes" id="UP000004757">
    <property type="component" value="Unassembled WGS sequence"/>
</dbReference>
<dbReference type="eggNOG" id="COG0195">
    <property type="taxonomic scope" value="Bacteria"/>
</dbReference>
<dbReference type="SUPFAM" id="SSF54814">
    <property type="entry name" value="Prokaryotic type KH domain (KH-domain type II)"/>
    <property type="match status" value="2"/>
</dbReference>
<evidence type="ECO:0000313" key="7">
    <source>
        <dbReference type="EMBL" id="EFF41179.1"/>
    </source>
</evidence>
<protein>
    <submittedName>
        <fullName evidence="7">Putative transcription termination factor NusA</fullName>
    </submittedName>
</protein>
<dbReference type="InterPro" id="IPR058582">
    <property type="entry name" value="KH_NusA_2nd"/>
</dbReference>
<dbReference type="GO" id="GO:0003723">
    <property type="term" value="F:RNA binding"/>
    <property type="evidence" value="ECO:0007669"/>
    <property type="project" value="UniProtKB-KW"/>
</dbReference>
<reference evidence="7 8" key="1">
    <citation type="submission" date="2010-03" db="EMBL/GenBank/DDBJ databases">
        <authorList>
            <person name="Glass J.I."/>
            <person name="Benders G.A."/>
            <person name="Durkin A.S."/>
            <person name="Farmerie W.G."/>
            <person name="Hlavinka K."/>
            <person name="Hostetler J."/>
            <person name="Jackson J."/>
            <person name="May M.A."/>
            <person name="Miller R.H."/>
            <person name="Paralanov V."/>
            <person name="Radune D."/>
            <person name="Szczypinski B."/>
            <person name="Brown D.R."/>
        </authorList>
    </citation>
    <scope>NUCLEOTIDE SEQUENCE [LARGE SCALE GENOMIC DNA]</scope>
    <source>
        <strain evidence="7 8">A21JP2</strain>
    </source>
</reference>
<dbReference type="AlphaFoldDB" id="D4XWG2"/>
<keyword evidence="5" id="KW-0804">Transcription</keyword>
<keyword evidence="8" id="KW-1185">Reference proteome</keyword>
<dbReference type="InterPro" id="IPR030842">
    <property type="entry name" value="TF_NusA_bacterial"/>
</dbReference>
<dbReference type="InterPro" id="IPR003029">
    <property type="entry name" value="S1_domain"/>
</dbReference>
<name>D4XWG2_9BACT</name>
<dbReference type="Gene3D" id="3.30.1480.10">
    <property type="entry name" value="NusA, N-terminal domain"/>
    <property type="match status" value="1"/>
</dbReference>
<dbReference type="Pfam" id="PF26594">
    <property type="entry name" value="KH_NusA_2nd"/>
    <property type="match status" value="1"/>
</dbReference>
<keyword evidence="3" id="KW-0694">RNA-binding</keyword>
<sequence length="564" mass="63801">MKKETQNQVSTIPNNNKWFIISKGYALKNNLTAQQVADMIADETTKAINRDIDPEAIITFTVDESSESVFIKNTNAVVVEDDFEFSGETDVQHISFVPYSKAKKVNKEVHVDDIIEWEIDFEIVTEKCKTAIRNGFIQQLKANEKAEIFKKYHQLIGTKIKAKILSRNKDGSYNLAFEDGVTAFLPFSNINTRIELKHGVLIDVYIETVSEENKLSQVQVSTDSPQMVYDLLKNEVPEIAQGLVEIMNIQRAPGIRSKIAVRKTSVESEVDPISSVIGVNGSRINEISRKLGGEKIDVILYSEEITEYIKNALSPARIVDVVKNKAMDNYYYAIVNSETDMYVAMGKGVVNVNLAKKISGCRIELIKAAEAVEKGLEFNKAKFYDKPLIGRGNVKTFVKKSRPSNYFDGIDINLSDFAKDVSMFMETQKEINEVKESIKEANKLAAKQAIRNKKSSTVVEQKSPDFDSMFDEEMSGFDDSTDTYDFIKDIDSNDIFDDNDENEFIEEVDEESNETEVTQKDESVKAKYKKAKVDLKDFKVDSDLTNYGLDSNLDLSGFDDEWEK</sequence>
<dbReference type="CDD" id="cd02134">
    <property type="entry name" value="KH-II_NusA_rpt1"/>
    <property type="match status" value="1"/>
</dbReference>
<dbReference type="EMBL" id="ADNC01000027">
    <property type="protein sequence ID" value="EFF41179.1"/>
    <property type="molecule type" value="Genomic_DNA"/>
</dbReference>
<keyword evidence="1" id="KW-0806">Transcription termination</keyword>
<evidence type="ECO:0000256" key="3">
    <source>
        <dbReference type="ARBA" id="ARBA00022884"/>
    </source>
</evidence>
<accession>D4XWG2</accession>
<keyword evidence="4" id="KW-0805">Transcription regulation</keyword>
<dbReference type="STRING" id="747682.MALL_0468"/>
<dbReference type="Gene3D" id="3.30.300.20">
    <property type="match status" value="2"/>
</dbReference>
<dbReference type="NCBIfam" id="NF006645">
    <property type="entry name" value="PRK09202.4-5"/>
    <property type="match status" value="1"/>
</dbReference>
<evidence type="ECO:0000313" key="8">
    <source>
        <dbReference type="Proteomes" id="UP000004757"/>
    </source>
</evidence>